<keyword evidence="1" id="KW-1133">Transmembrane helix</keyword>
<keyword evidence="1" id="KW-0812">Transmembrane</keyword>
<evidence type="ECO:0000313" key="3">
    <source>
        <dbReference type="EMBL" id="KAF2599005.1"/>
    </source>
</evidence>
<evidence type="ECO:0000313" key="2">
    <source>
        <dbReference type="EMBL" id="KAF2563608.1"/>
    </source>
</evidence>
<reference evidence="2" key="1">
    <citation type="submission" date="2019-12" db="EMBL/GenBank/DDBJ databases">
        <title>Genome sequencing and annotation of Brassica cretica.</title>
        <authorList>
            <person name="Studholme D.J."/>
            <person name="Sarris P.F."/>
        </authorList>
    </citation>
    <scope>NUCLEOTIDE SEQUENCE</scope>
    <source>
        <strain evidence="3">PFS-001/15</strain>
        <strain evidence="2">PFS-102/07</strain>
        <tissue evidence="2">Leaf</tissue>
    </source>
</reference>
<dbReference type="AlphaFoldDB" id="A0A8S9I201"/>
<organism evidence="2">
    <name type="scientific">Brassica cretica</name>
    <name type="common">Mustard</name>
    <dbReference type="NCBI Taxonomy" id="69181"/>
    <lineage>
        <taxon>Eukaryota</taxon>
        <taxon>Viridiplantae</taxon>
        <taxon>Streptophyta</taxon>
        <taxon>Embryophyta</taxon>
        <taxon>Tracheophyta</taxon>
        <taxon>Spermatophyta</taxon>
        <taxon>Magnoliopsida</taxon>
        <taxon>eudicotyledons</taxon>
        <taxon>Gunneridae</taxon>
        <taxon>Pentapetalae</taxon>
        <taxon>rosids</taxon>
        <taxon>malvids</taxon>
        <taxon>Brassicales</taxon>
        <taxon>Brassicaceae</taxon>
        <taxon>Brassiceae</taxon>
        <taxon>Brassica</taxon>
    </lineage>
</organism>
<name>A0A8S9I201_BRACR</name>
<sequence>MRIIMICLDSSFAFKESNFMARFLYGTRPSSTILSSKDEAEVLRAVEFVELCVVLRWTEPGDLGFGQHVVRRVGRFWVWVSEIVGNILLSFLGVPLSGARRFEGFSCLSSRSELRPILLKSGCGGLNRIQVSRLKGDVIVFERYVSFVI</sequence>
<evidence type="ECO:0000256" key="1">
    <source>
        <dbReference type="SAM" id="Phobius"/>
    </source>
</evidence>
<comment type="caution">
    <text evidence="2">The sequence shown here is derived from an EMBL/GenBank/DDBJ whole genome shotgun (WGS) entry which is preliminary data.</text>
</comment>
<dbReference type="EMBL" id="QGKY02001250">
    <property type="protein sequence ID" value="KAF2563608.1"/>
    <property type="molecule type" value="Genomic_DNA"/>
</dbReference>
<dbReference type="EMBL" id="QGKW02000717">
    <property type="protein sequence ID" value="KAF2599005.1"/>
    <property type="molecule type" value="Genomic_DNA"/>
</dbReference>
<accession>A0A8S9I201</accession>
<proteinExistence type="predicted"/>
<dbReference type="Proteomes" id="UP000712281">
    <property type="component" value="Unassembled WGS sequence"/>
</dbReference>
<feature type="transmembrane region" description="Helical" evidence="1">
    <location>
        <begin position="76"/>
        <end position="96"/>
    </location>
</feature>
<gene>
    <name evidence="3" type="ORF">F2Q68_00010615</name>
    <name evidence="2" type="ORF">F2Q70_00017673</name>
</gene>
<keyword evidence="1" id="KW-0472">Membrane</keyword>
<protein>
    <submittedName>
        <fullName evidence="2">Uncharacterized protein</fullName>
    </submittedName>
</protein>